<reference evidence="12" key="2">
    <citation type="journal article" date="2023" name="Science">
        <title>Genomic signatures of disease resistance in endangered staghorn corals.</title>
        <authorList>
            <person name="Vollmer S.V."/>
            <person name="Selwyn J.D."/>
            <person name="Despard B.A."/>
            <person name="Roesel C.L."/>
        </authorList>
    </citation>
    <scope>NUCLEOTIDE SEQUENCE</scope>
    <source>
        <strain evidence="12">K2</strain>
    </source>
</reference>
<evidence type="ECO:0000256" key="8">
    <source>
        <dbReference type="ARBA" id="ARBA00046235"/>
    </source>
</evidence>
<feature type="region of interest" description="Disordered" evidence="10">
    <location>
        <begin position="125"/>
        <end position="148"/>
    </location>
</feature>
<evidence type="ECO:0000256" key="10">
    <source>
        <dbReference type="SAM" id="MobiDB-lite"/>
    </source>
</evidence>
<evidence type="ECO:0000256" key="7">
    <source>
        <dbReference type="ARBA" id="ARBA00023212"/>
    </source>
</evidence>
<protein>
    <recommendedName>
        <fullName evidence="4">Centrosomal protein of 44 kDa</fullName>
    </recommendedName>
</protein>
<dbReference type="GO" id="GO:0005814">
    <property type="term" value="C:centriole"/>
    <property type="evidence" value="ECO:0007669"/>
    <property type="project" value="UniProtKB-SubCell"/>
</dbReference>
<dbReference type="Proteomes" id="UP001249851">
    <property type="component" value="Unassembled WGS sequence"/>
</dbReference>
<keyword evidence="7" id="KW-0206">Cytoskeleton</keyword>
<dbReference type="PANTHER" id="PTHR31477:SF1">
    <property type="entry name" value="CENTROSOMAL PROTEIN OF 44 KDA"/>
    <property type="match status" value="1"/>
</dbReference>
<comment type="function">
    <text evidence="8">Centriole-enriched microtubule-binding protein involved in centriole biogenesis. In collaboration with CEP295 and POC1B, is required for the centriole-to-centrosome conversion by ensuring the formation of bona fide centriole wall. Functions as a linker component that maintains centrosome cohesion. Associates with CROCC and regulates its stability and localization to the centrosome.</text>
</comment>
<evidence type="ECO:0000313" key="13">
    <source>
        <dbReference type="Proteomes" id="UP001249851"/>
    </source>
</evidence>
<evidence type="ECO:0000256" key="4">
    <source>
        <dbReference type="ARBA" id="ARBA00014053"/>
    </source>
</evidence>
<proteinExistence type="predicted"/>
<sequence>MATGDLKNNLRKLVSELKQVHYSHCELDLKGIAQGIPKTFLPLLHHVFLDYSIPLAQYFSSKEYDLFGKTDLRFLETVYKILRDEFGYKPQVTKEQFLAIGYAERKIMTVCTILKLLKEKHNKLQPKHSRTEIKTGRSLRSSSGEDGQKENFIEMGCRRKHHDFPGPLPVGTDMRSFRDNNQALEAGLGLKGPLVTRMVIDNDSNFEGKKRLVVREMIEPFANRGDNNEQVRSSKCHTKDGLAQNLESVASNRHFGVKFPVSANAEKRSHLCPRKQELGVGRQSHVKSVTWKESTKDSHSFEMEENEEVQDRSLISIRPMGQTVISVPTGVSVAPLSSSNYYPVDMEAKKGTTAIPCPVSMTTVPFPSPDLMLTPLAKGIQRKAIPLSRYGKESEFYPAPVPMPLSDIPQTQAVRHSNSFHPVGREYVAPANIRVESSAELFILKQLVDDLQEKLDSTVLSNNELSARVVLLESRMKLLEDACQKKCLCDKNLLPAQSKDRASRQTDLIIVSGFNVHSNNDADQETASTSSTGCVAKSSTKQNAANRKLFMRAASITGEESHEGHELTAISEKSGKETCNKNPTETLQSTEEAKAISSFGKDDGIVMSPLPSVSQLTGVFKDSSSTVLSTVVNVQKRLQETRKMLVSSNRDFAEKLSHYQIE</sequence>
<dbReference type="InterPro" id="IPR033603">
    <property type="entry name" value="CEP44"/>
</dbReference>
<dbReference type="Pfam" id="PF15007">
    <property type="entry name" value="CEP44"/>
    <property type="match status" value="1"/>
</dbReference>
<dbReference type="GO" id="GO:0007099">
    <property type="term" value="P:centriole replication"/>
    <property type="evidence" value="ECO:0007669"/>
    <property type="project" value="TreeGrafter"/>
</dbReference>
<dbReference type="PANTHER" id="PTHR31477">
    <property type="entry name" value="CENTROSOMAL PROTEIN OF 44 KDA"/>
    <property type="match status" value="1"/>
</dbReference>
<dbReference type="AlphaFoldDB" id="A0AAD9UXD2"/>
<evidence type="ECO:0000256" key="6">
    <source>
        <dbReference type="ARBA" id="ARBA00023054"/>
    </source>
</evidence>
<feature type="coiled-coil region" evidence="9">
    <location>
        <begin position="448"/>
        <end position="482"/>
    </location>
</feature>
<evidence type="ECO:0000313" key="12">
    <source>
        <dbReference type="EMBL" id="KAK2553489.1"/>
    </source>
</evidence>
<dbReference type="GO" id="GO:0005813">
    <property type="term" value="C:centrosome"/>
    <property type="evidence" value="ECO:0007669"/>
    <property type="project" value="TreeGrafter"/>
</dbReference>
<dbReference type="EMBL" id="JARQWQ010000077">
    <property type="protein sequence ID" value="KAK2553489.1"/>
    <property type="molecule type" value="Genomic_DNA"/>
</dbReference>
<comment type="subcellular location">
    <subcellularLocation>
        <location evidence="1">Cytoplasm</location>
        <location evidence="1">Cytoskeleton</location>
        <location evidence="1">Microtubule organizing center</location>
        <location evidence="1">Centrosome</location>
        <location evidence="1">Centriole</location>
    </subcellularLocation>
    <subcellularLocation>
        <location evidence="3">Cytoplasm</location>
        <location evidence="3">Cytoskeleton</location>
        <location evidence="3">Spindle pole</location>
    </subcellularLocation>
    <subcellularLocation>
        <location evidence="2">Midbody</location>
    </subcellularLocation>
</comment>
<comment type="caution">
    <text evidence="12">The sequence shown here is derived from an EMBL/GenBank/DDBJ whole genome shotgun (WGS) entry which is preliminary data.</text>
</comment>
<keyword evidence="6 9" id="KW-0175">Coiled coil</keyword>
<evidence type="ECO:0000256" key="3">
    <source>
        <dbReference type="ARBA" id="ARBA00004647"/>
    </source>
</evidence>
<dbReference type="InterPro" id="IPR029157">
    <property type="entry name" value="CEP44_CC"/>
</dbReference>
<keyword evidence="13" id="KW-1185">Reference proteome</keyword>
<evidence type="ECO:0000256" key="1">
    <source>
        <dbReference type="ARBA" id="ARBA00004114"/>
    </source>
</evidence>
<feature type="domain" description="Centrosomal CEP44" evidence="11">
    <location>
        <begin position="5"/>
        <end position="128"/>
    </location>
</feature>
<name>A0AAD9UXD2_ACRCE</name>
<evidence type="ECO:0000256" key="2">
    <source>
        <dbReference type="ARBA" id="ARBA00004214"/>
    </source>
</evidence>
<dbReference type="GO" id="GO:0000922">
    <property type="term" value="C:spindle pole"/>
    <property type="evidence" value="ECO:0007669"/>
    <property type="project" value="UniProtKB-SubCell"/>
</dbReference>
<accession>A0AAD9UXD2</accession>
<dbReference type="GO" id="GO:0030496">
    <property type="term" value="C:midbody"/>
    <property type="evidence" value="ECO:0007669"/>
    <property type="project" value="UniProtKB-SubCell"/>
</dbReference>
<evidence type="ECO:0000256" key="5">
    <source>
        <dbReference type="ARBA" id="ARBA00022490"/>
    </source>
</evidence>
<keyword evidence="5" id="KW-0963">Cytoplasm</keyword>
<dbReference type="GO" id="GO:0010457">
    <property type="term" value="P:centriole-centriole cohesion"/>
    <property type="evidence" value="ECO:0007669"/>
    <property type="project" value="TreeGrafter"/>
</dbReference>
<evidence type="ECO:0000259" key="11">
    <source>
        <dbReference type="Pfam" id="PF15007"/>
    </source>
</evidence>
<evidence type="ECO:0000256" key="9">
    <source>
        <dbReference type="SAM" id="Coils"/>
    </source>
</evidence>
<gene>
    <name evidence="12" type="ORF">P5673_025252</name>
</gene>
<organism evidence="12 13">
    <name type="scientific">Acropora cervicornis</name>
    <name type="common">Staghorn coral</name>
    <dbReference type="NCBI Taxonomy" id="6130"/>
    <lineage>
        <taxon>Eukaryota</taxon>
        <taxon>Metazoa</taxon>
        <taxon>Cnidaria</taxon>
        <taxon>Anthozoa</taxon>
        <taxon>Hexacorallia</taxon>
        <taxon>Scleractinia</taxon>
        <taxon>Astrocoeniina</taxon>
        <taxon>Acroporidae</taxon>
        <taxon>Acropora</taxon>
    </lineage>
</organism>
<reference evidence="12" key="1">
    <citation type="journal article" date="2023" name="G3 (Bethesda)">
        <title>Whole genome assembly and annotation of the endangered Caribbean coral Acropora cervicornis.</title>
        <authorList>
            <person name="Selwyn J.D."/>
            <person name="Vollmer S.V."/>
        </authorList>
    </citation>
    <scope>NUCLEOTIDE SEQUENCE</scope>
    <source>
        <strain evidence="12">K2</strain>
    </source>
</reference>